<feature type="transmembrane region" description="Helical" evidence="6">
    <location>
        <begin position="66"/>
        <end position="84"/>
    </location>
</feature>
<protein>
    <recommendedName>
        <fullName evidence="9">Branched-chain amino acid ABC transporter permease</fullName>
    </recommendedName>
</protein>
<dbReference type="GO" id="GO:0015658">
    <property type="term" value="F:branched-chain amino acid transmembrane transporter activity"/>
    <property type="evidence" value="ECO:0007669"/>
    <property type="project" value="InterPro"/>
</dbReference>
<dbReference type="Pfam" id="PF02653">
    <property type="entry name" value="BPD_transp_2"/>
    <property type="match status" value="1"/>
</dbReference>
<keyword evidence="5 6" id="KW-0472">Membrane</keyword>
<keyword evidence="8" id="KW-1185">Reference proteome</keyword>
<feature type="transmembrane region" description="Helical" evidence="6">
    <location>
        <begin position="161"/>
        <end position="178"/>
    </location>
</feature>
<comment type="subcellular location">
    <subcellularLocation>
        <location evidence="1">Cell membrane</location>
        <topology evidence="1">Multi-pass membrane protein</topology>
    </subcellularLocation>
</comment>
<evidence type="ECO:0000256" key="4">
    <source>
        <dbReference type="ARBA" id="ARBA00022989"/>
    </source>
</evidence>
<feature type="transmembrane region" description="Helical" evidence="6">
    <location>
        <begin position="122"/>
        <end position="141"/>
    </location>
</feature>
<dbReference type="GO" id="GO:0005886">
    <property type="term" value="C:plasma membrane"/>
    <property type="evidence" value="ECO:0007669"/>
    <property type="project" value="UniProtKB-SubCell"/>
</dbReference>
<evidence type="ECO:0000256" key="3">
    <source>
        <dbReference type="ARBA" id="ARBA00022692"/>
    </source>
</evidence>
<feature type="transmembrane region" description="Helical" evidence="6">
    <location>
        <begin position="282"/>
        <end position="302"/>
    </location>
</feature>
<feature type="transmembrane region" description="Helical" evidence="6">
    <location>
        <begin position="90"/>
        <end position="110"/>
    </location>
</feature>
<evidence type="ECO:0000313" key="7">
    <source>
        <dbReference type="EMBL" id="OJG35752.1"/>
    </source>
</evidence>
<sequence>MDQMKKNLKYNLIWLALIVLGYAALYIAYSAGMINLFLDNIMVQIGINVILAVGLNLIIGFSGQFSLGHAGFMAIGAYGAALVSMSMPTYAGFFLGMAVGVILAGIIAVAVGIPTLRLSGDYLAIATLGVAEIIRILLINFKDITNGPSGLFGIEPFVDWQMVYGFMAITTLFIVNYIRSGAGRATMAIREDEIAAEAMGVNTTKYKVMAFAFGAMTASIAGSLYAGYLQSIAPKDFAFTKSVDILILVVLGGIGSITGTFIAAILLGIINMYLQDFGALRMIIYALALIILMIFKPGGLLGTKELSVKKLLNKFKKGDDQNASVGN</sequence>
<dbReference type="STRING" id="319970.RV00_GL002506"/>
<dbReference type="PANTHER" id="PTHR30482">
    <property type="entry name" value="HIGH-AFFINITY BRANCHED-CHAIN AMINO ACID TRANSPORT SYSTEM PERMEASE"/>
    <property type="match status" value="1"/>
</dbReference>
<comment type="caution">
    <text evidence="7">The sequence shown here is derived from an EMBL/GenBank/DDBJ whole genome shotgun (WGS) entry which is preliminary data.</text>
</comment>
<feature type="transmembrane region" description="Helical" evidence="6">
    <location>
        <begin position="245"/>
        <end position="270"/>
    </location>
</feature>
<evidence type="ECO:0000256" key="5">
    <source>
        <dbReference type="ARBA" id="ARBA00023136"/>
    </source>
</evidence>
<keyword evidence="2" id="KW-1003">Cell membrane</keyword>
<dbReference type="Proteomes" id="UP000183700">
    <property type="component" value="Unassembled WGS sequence"/>
</dbReference>
<reference evidence="7 8" key="1">
    <citation type="submission" date="2014-12" db="EMBL/GenBank/DDBJ databases">
        <title>Draft genome sequences of 29 type strains of Enterococci.</title>
        <authorList>
            <person name="Zhong Z."/>
            <person name="Sun Z."/>
            <person name="Liu W."/>
            <person name="Zhang W."/>
            <person name="Zhang H."/>
        </authorList>
    </citation>
    <scope>NUCLEOTIDE SEQUENCE [LARGE SCALE GENOMIC DNA]</scope>
    <source>
        <strain evidence="7 8">DSM 22802</strain>
    </source>
</reference>
<feature type="transmembrane region" description="Helical" evidence="6">
    <location>
        <begin position="12"/>
        <end position="29"/>
    </location>
</feature>
<proteinExistence type="predicted"/>
<keyword evidence="4 6" id="KW-1133">Transmembrane helix</keyword>
<dbReference type="EMBL" id="JXKM01000005">
    <property type="protein sequence ID" value="OJG35752.1"/>
    <property type="molecule type" value="Genomic_DNA"/>
</dbReference>
<organism evidence="7 8">
    <name type="scientific">Enterococcus devriesei</name>
    <dbReference type="NCBI Taxonomy" id="319970"/>
    <lineage>
        <taxon>Bacteria</taxon>
        <taxon>Bacillati</taxon>
        <taxon>Bacillota</taxon>
        <taxon>Bacilli</taxon>
        <taxon>Lactobacillales</taxon>
        <taxon>Enterococcaceae</taxon>
        <taxon>Enterococcus</taxon>
    </lineage>
</organism>
<evidence type="ECO:0000313" key="8">
    <source>
        <dbReference type="Proteomes" id="UP000183700"/>
    </source>
</evidence>
<dbReference type="InterPro" id="IPR001851">
    <property type="entry name" value="ABC_transp_permease"/>
</dbReference>
<evidence type="ECO:0000256" key="2">
    <source>
        <dbReference type="ARBA" id="ARBA00022475"/>
    </source>
</evidence>
<feature type="transmembrane region" description="Helical" evidence="6">
    <location>
        <begin position="208"/>
        <end position="225"/>
    </location>
</feature>
<dbReference type="InterPro" id="IPR043428">
    <property type="entry name" value="LivM-like"/>
</dbReference>
<evidence type="ECO:0000256" key="6">
    <source>
        <dbReference type="SAM" id="Phobius"/>
    </source>
</evidence>
<evidence type="ECO:0000256" key="1">
    <source>
        <dbReference type="ARBA" id="ARBA00004651"/>
    </source>
</evidence>
<feature type="transmembrane region" description="Helical" evidence="6">
    <location>
        <begin position="41"/>
        <end position="59"/>
    </location>
</feature>
<accession>A0A1L8SV36</accession>
<dbReference type="CDD" id="cd06581">
    <property type="entry name" value="TM_PBP1_LivM_like"/>
    <property type="match status" value="1"/>
</dbReference>
<name>A0A1L8SV36_9ENTE</name>
<gene>
    <name evidence="7" type="ORF">RV00_GL002506</name>
</gene>
<dbReference type="PANTHER" id="PTHR30482:SF10">
    <property type="entry name" value="HIGH-AFFINITY BRANCHED-CHAIN AMINO ACID TRANSPORT PROTEIN BRAE"/>
    <property type="match status" value="1"/>
</dbReference>
<evidence type="ECO:0008006" key="9">
    <source>
        <dbReference type="Google" id="ProtNLM"/>
    </source>
</evidence>
<dbReference type="AlphaFoldDB" id="A0A1L8SV36"/>
<keyword evidence="3 6" id="KW-0812">Transmembrane</keyword>